<dbReference type="Proteomes" id="UP001479290">
    <property type="component" value="Unassembled WGS sequence"/>
</dbReference>
<feature type="compositionally biased region" description="Basic and acidic residues" evidence="1">
    <location>
        <begin position="62"/>
        <end position="79"/>
    </location>
</feature>
<organism evidence="2 3">
    <name type="scientific">Culter alburnus</name>
    <name type="common">Topmouth culter</name>
    <dbReference type="NCBI Taxonomy" id="194366"/>
    <lineage>
        <taxon>Eukaryota</taxon>
        <taxon>Metazoa</taxon>
        <taxon>Chordata</taxon>
        <taxon>Craniata</taxon>
        <taxon>Vertebrata</taxon>
        <taxon>Euteleostomi</taxon>
        <taxon>Actinopterygii</taxon>
        <taxon>Neopterygii</taxon>
        <taxon>Teleostei</taxon>
        <taxon>Ostariophysi</taxon>
        <taxon>Cypriniformes</taxon>
        <taxon>Xenocyprididae</taxon>
        <taxon>Xenocypridinae</taxon>
        <taxon>Culter</taxon>
    </lineage>
</organism>
<gene>
    <name evidence="2" type="ORF">ABG768_006240</name>
</gene>
<name>A0AAW1ZNV3_CULAL</name>
<feature type="compositionally biased region" description="Polar residues" evidence="1">
    <location>
        <begin position="80"/>
        <end position="99"/>
    </location>
</feature>
<evidence type="ECO:0000256" key="1">
    <source>
        <dbReference type="SAM" id="MobiDB-lite"/>
    </source>
</evidence>
<evidence type="ECO:0000313" key="3">
    <source>
        <dbReference type="Proteomes" id="UP001479290"/>
    </source>
</evidence>
<accession>A0AAW1ZNV3</accession>
<comment type="caution">
    <text evidence="2">The sequence shown here is derived from an EMBL/GenBank/DDBJ whole genome shotgun (WGS) entry which is preliminary data.</text>
</comment>
<reference evidence="2 3" key="1">
    <citation type="submission" date="2024-05" db="EMBL/GenBank/DDBJ databases">
        <title>A high-quality chromosomal-level genome assembly of Topmouth culter (Culter alburnus).</title>
        <authorList>
            <person name="Zhao H."/>
        </authorList>
    </citation>
    <scope>NUCLEOTIDE SEQUENCE [LARGE SCALE GENOMIC DNA]</scope>
    <source>
        <strain evidence="2">CATC2023</strain>
        <tissue evidence="2">Muscle</tissue>
    </source>
</reference>
<feature type="region of interest" description="Disordered" evidence="1">
    <location>
        <begin position="35"/>
        <end position="99"/>
    </location>
</feature>
<sequence length="135" mass="14832">MRGVSFMSGGRSGGMSYPRVQAGLMEAGDSDICFQGWPREGPSNSSRFMKNHKFSTRQLRRSQKEREGDGTEREGERSQCKSNMTADSDSWGTSTSVCSQSRDPLTQCIYSTYTAASPCSNVSPAYFPVSLSLDE</sequence>
<keyword evidence="3" id="KW-1185">Reference proteome</keyword>
<evidence type="ECO:0000313" key="2">
    <source>
        <dbReference type="EMBL" id="KAK9963015.1"/>
    </source>
</evidence>
<dbReference type="EMBL" id="JAWDJR010000014">
    <property type="protein sequence ID" value="KAK9963015.1"/>
    <property type="molecule type" value="Genomic_DNA"/>
</dbReference>
<proteinExistence type="predicted"/>
<dbReference type="AlphaFoldDB" id="A0AAW1ZNV3"/>
<feature type="compositionally biased region" description="Basic residues" evidence="1">
    <location>
        <begin position="49"/>
        <end position="61"/>
    </location>
</feature>
<protein>
    <submittedName>
        <fullName evidence="2">Uncharacterized protein</fullName>
    </submittedName>
</protein>